<evidence type="ECO:0000313" key="2">
    <source>
        <dbReference type="EMBL" id="MBY9076090.1"/>
    </source>
</evidence>
<proteinExistence type="predicted"/>
<reference evidence="2 3" key="1">
    <citation type="submission" date="2021-08" db="EMBL/GenBank/DDBJ databases">
        <title>Nocardioides bacterium WL0053 sp. nov., isolated from the sediment.</title>
        <authorList>
            <person name="Wang L."/>
            <person name="Zhang D."/>
            <person name="Zhang A."/>
        </authorList>
    </citation>
    <scope>NUCLEOTIDE SEQUENCE [LARGE SCALE GENOMIC DNA]</scope>
    <source>
        <strain evidence="2 3">WL0053</strain>
    </source>
</reference>
<dbReference type="PRINTS" id="PR00420">
    <property type="entry name" value="RNGMNOXGNASE"/>
</dbReference>
<dbReference type="Pfam" id="PF01494">
    <property type="entry name" value="FAD_binding_3"/>
    <property type="match status" value="1"/>
</dbReference>
<sequence>MTTTYDVVVVGARVAGASTALLLARAGLRVALVDRAAYGSDTVSTHGLMRAGVLQLSRWGVLPDLVAAGTPPVRRTLFHYADGDSVQVSIRPSPGVDALYAPRRHLLDRMLVDAAAAAGAEVHHGVTVTGLLEADDGRVAGVRLSDPQGTPRVLRSRFIVGADGIRSVVADEVRAAVERRGTSAGAVLYRYHAGVDAAGYEWAYGPGTAAGMIPTNDGLTCVFVSTTPERMRTLRRGGAEAAFDSLFAVAAPDHVSRLRASEPTGRMHGWGRVPGFVRRSWGPGWALVGDAGYFKDPITAHGITDALRDAELLADAVVEAAAGAVPEDVALAGYQARRDALSRRLFEATERIAAYDWDLLTVRRLLREVSSAMTDEVETLEGLPVRHESAGIAPGIRPDRALARE</sequence>
<feature type="domain" description="FAD-binding" evidence="1">
    <location>
        <begin position="5"/>
        <end position="347"/>
    </location>
</feature>
<keyword evidence="2" id="KW-0560">Oxidoreductase</keyword>
<dbReference type="SUPFAM" id="SSF51905">
    <property type="entry name" value="FAD/NAD(P)-binding domain"/>
    <property type="match status" value="1"/>
</dbReference>
<dbReference type="GO" id="GO:0004497">
    <property type="term" value="F:monooxygenase activity"/>
    <property type="evidence" value="ECO:0007669"/>
    <property type="project" value="UniProtKB-KW"/>
</dbReference>
<evidence type="ECO:0000313" key="3">
    <source>
        <dbReference type="Proteomes" id="UP000754710"/>
    </source>
</evidence>
<organism evidence="2 3">
    <name type="scientific">Nocardioides jiangsuensis</name>
    <dbReference type="NCBI Taxonomy" id="2866161"/>
    <lineage>
        <taxon>Bacteria</taxon>
        <taxon>Bacillati</taxon>
        <taxon>Actinomycetota</taxon>
        <taxon>Actinomycetes</taxon>
        <taxon>Propionibacteriales</taxon>
        <taxon>Nocardioidaceae</taxon>
        <taxon>Nocardioides</taxon>
    </lineage>
</organism>
<protein>
    <submittedName>
        <fullName evidence="2">FAD-dependent monooxygenase</fullName>
    </submittedName>
</protein>
<dbReference type="InterPro" id="IPR002938">
    <property type="entry name" value="FAD-bd"/>
</dbReference>
<dbReference type="PANTHER" id="PTHR42685">
    <property type="entry name" value="GERANYLGERANYL DIPHOSPHATE REDUCTASE"/>
    <property type="match status" value="1"/>
</dbReference>
<dbReference type="EMBL" id="JAIEZQ010000002">
    <property type="protein sequence ID" value="MBY9076090.1"/>
    <property type="molecule type" value="Genomic_DNA"/>
</dbReference>
<dbReference type="InterPro" id="IPR050407">
    <property type="entry name" value="Geranylgeranyl_reductase"/>
</dbReference>
<dbReference type="RefSeq" id="WP_221025774.1">
    <property type="nucleotide sequence ID" value="NZ_JAIEZQ010000002.1"/>
</dbReference>
<dbReference type="InterPro" id="IPR036188">
    <property type="entry name" value="FAD/NAD-bd_sf"/>
</dbReference>
<dbReference type="Gene3D" id="3.50.50.60">
    <property type="entry name" value="FAD/NAD(P)-binding domain"/>
    <property type="match status" value="1"/>
</dbReference>
<keyword evidence="3" id="KW-1185">Reference proteome</keyword>
<evidence type="ECO:0000259" key="1">
    <source>
        <dbReference type="Pfam" id="PF01494"/>
    </source>
</evidence>
<accession>A0ABS7RQ90</accession>
<name>A0ABS7RQ90_9ACTN</name>
<gene>
    <name evidence="2" type="ORF">K1X13_14740</name>
</gene>
<dbReference type="Proteomes" id="UP000754710">
    <property type="component" value="Unassembled WGS sequence"/>
</dbReference>
<keyword evidence="2" id="KW-0503">Monooxygenase</keyword>
<dbReference type="PANTHER" id="PTHR42685:SF22">
    <property type="entry name" value="CONDITIONED MEDIUM FACTOR RECEPTOR 1"/>
    <property type="match status" value="1"/>
</dbReference>
<comment type="caution">
    <text evidence="2">The sequence shown here is derived from an EMBL/GenBank/DDBJ whole genome shotgun (WGS) entry which is preliminary data.</text>
</comment>